<evidence type="ECO:0000313" key="2">
    <source>
        <dbReference type="Proteomes" id="UP000660110"/>
    </source>
</evidence>
<dbReference type="Proteomes" id="UP000660110">
    <property type="component" value="Unassembled WGS sequence"/>
</dbReference>
<sequence>MKWIVIFALLLIAGFGGFFGFIKFNPPLIEGGLGATENKEAVVISLGNKGMGEIHFTGVQVNSDESPSAAAFQVVDAATGFTISNDFENEGNSGAHFQSVAKTVMHPNTDPVPQNDEDIIYGLSVRADERIHTVKVAYEYFGLRFLKEVTIE</sequence>
<protein>
    <submittedName>
        <fullName evidence="1">Uncharacterized protein</fullName>
    </submittedName>
</protein>
<dbReference type="EMBL" id="BMEL01000003">
    <property type="protein sequence ID" value="GGF24974.1"/>
    <property type="molecule type" value="Genomic_DNA"/>
</dbReference>
<dbReference type="RefSeq" id="WP_188377840.1">
    <property type="nucleotide sequence ID" value="NZ_BMEL01000003.1"/>
</dbReference>
<accession>A0A917B7S6</accession>
<evidence type="ECO:0000313" key="1">
    <source>
        <dbReference type="EMBL" id="GGF24974.1"/>
    </source>
</evidence>
<keyword evidence="2" id="KW-1185">Reference proteome</keyword>
<name>A0A917B7S6_HALAA</name>
<comment type="caution">
    <text evidence="1">The sequence shown here is derived from an EMBL/GenBank/DDBJ whole genome shotgun (WGS) entry which is preliminary data.</text>
</comment>
<reference evidence="1" key="1">
    <citation type="journal article" date="2014" name="Int. J. Syst. Evol. Microbiol.">
        <title>Complete genome sequence of Corynebacterium casei LMG S-19264T (=DSM 44701T), isolated from a smear-ripened cheese.</title>
        <authorList>
            <consortium name="US DOE Joint Genome Institute (JGI-PGF)"/>
            <person name="Walter F."/>
            <person name="Albersmeier A."/>
            <person name="Kalinowski J."/>
            <person name="Ruckert C."/>
        </authorList>
    </citation>
    <scope>NUCLEOTIDE SEQUENCE</scope>
    <source>
        <strain evidence="1">CGMCC 1.12153</strain>
    </source>
</reference>
<gene>
    <name evidence="1" type="ORF">GCM10010954_24880</name>
</gene>
<reference evidence="1" key="2">
    <citation type="submission" date="2020-09" db="EMBL/GenBank/DDBJ databases">
        <authorList>
            <person name="Sun Q."/>
            <person name="Zhou Y."/>
        </authorList>
    </citation>
    <scope>NUCLEOTIDE SEQUENCE</scope>
    <source>
        <strain evidence="1">CGMCC 1.12153</strain>
    </source>
</reference>
<proteinExistence type="predicted"/>
<organism evidence="1 2">
    <name type="scientific">Halobacillus andaensis</name>
    <dbReference type="NCBI Taxonomy" id="1176239"/>
    <lineage>
        <taxon>Bacteria</taxon>
        <taxon>Bacillati</taxon>
        <taxon>Bacillota</taxon>
        <taxon>Bacilli</taxon>
        <taxon>Bacillales</taxon>
        <taxon>Bacillaceae</taxon>
        <taxon>Halobacillus</taxon>
    </lineage>
</organism>
<dbReference type="AlphaFoldDB" id="A0A917B7S6"/>